<evidence type="ECO:0000313" key="4">
    <source>
        <dbReference type="Proteomes" id="UP001501414"/>
    </source>
</evidence>
<dbReference type="Pfam" id="PF13522">
    <property type="entry name" value="GATase_6"/>
    <property type="match status" value="1"/>
</dbReference>
<name>A0ABN1YCV2_9PSEU</name>
<feature type="domain" description="Glutamine amidotransferase type-2" evidence="2">
    <location>
        <begin position="2"/>
        <end position="253"/>
    </location>
</feature>
<dbReference type="InterPro" id="IPR052373">
    <property type="entry name" value="Gamma-glu_amide_hydrolase"/>
</dbReference>
<evidence type="ECO:0000256" key="1">
    <source>
        <dbReference type="HAMAP-Rule" id="MF_02036"/>
    </source>
</evidence>
<comment type="function">
    <text evidence="1">Catalyzes the hydrolysis of the gamma-glutamyl amide bond of hercynyl-gamma-L-glutamyl-L-cysteine sulfoxide to produce hercynylcysteine sulfoxide, a step in the biosynthesis pathway of ergothioneine.</text>
</comment>
<dbReference type="EC" id="3.5.1.118" evidence="1"/>
<organism evidence="3 4">
    <name type="scientific">Pseudonocardia kongjuensis</name>
    <dbReference type="NCBI Taxonomy" id="102227"/>
    <lineage>
        <taxon>Bacteria</taxon>
        <taxon>Bacillati</taxon>
        <taxon>Actinomycetota</taxon>
        <taxon>Actinomycetes</taxon>
        <taxon>Pseudonocardiales</taxon>
        <taxon>Pseudonocardiaceae</taxon>
        <taxon>Pseudonocardia</taxon>
    </lineage>
</organism>
<gene>
    <name evidence="1 3" type="primary">egtC</name>
    <name evidence="3" type="ORF">GCM10009613_63480</name>
</gene>
<comment type="caution">
    <text evidence="3">The sequence shown here is derived from an EMBL/GenBank/DDBJ whole genome shotgun (WGS) entry which is preliminary data.</text>
</comment>
<dbReference type="SUPFAM" id="SSF56235">
    <property type="entry name" value="N-terminal nucleophile aminohydrolases (Ntn hydrolases)"/>
    <property type="match status" value="1"/>
</dbReference>
<dbReference type="PROSITE" id="PS51278">
    <property type="entry name" value="GATASE_TYPE_2"/>
    <property type="match status" value="1"/>
</dbReference>
<dbReference type="InterPro" id="IPR017932">
    <property type="entry name" value="GATase_2_dom"/>
</dbReference>
<keyword evidence="4" id="KW-1185">Reference proteome</keyword>
<dbReference type="InterPro" id="IPR032889">
    <property type="entry name" value="EgtC_Actinobacteria"/>
</dbReference>
<protein>
    <recommendedName>
        <fullName evidence="1">Gamma-glutamyl-hercynylcysteine sulfoxide hydrolase</fullName>
        <ecNumber evidence="1">3.5.1.118</ecNumber>
    </recommendedName>
    <alternativeName>
        <fullName evidence="1">Gamma-glutamyl hercynylcysteine S-oxide hydrolase</fullName>
    </alternativeName>
</protein>
<keyword evidence="1" id="KW-0315">Glutamine amidotransferase</keyword>
<dbReference type="EMBL" id="BAAAJK010000059">
    <property type="protein sequence ID" value="GAA1402959.1"/>
    <property type="molecule type" value="Genomic_DNA"/>
</dbReference>
<dbReference type="PANTHER" id="PTHR43187:SF2">
    <property type="entry name" value="GAMMA-GLUTAMYL-HERCYNYLCYSTEINE SULFOXIDE HYDROLASE"/>
    <property type="match status" value="1"/>
</dbReference>
<comment type="pathway">
    <text evidence="1">Amino-acid biosynthesis; ergothioneine biosynthesis.</text>
</comment>
<proteinExistence type="inferred from homology"/>
<dbReference type="InterPro" id="IPR017808">
    <property type="entry name" value="EgtC"/>
</dbReference>
<dbReference type="Gene3D" id="3.60.20.10">
    <property type="entry name" value="Glutamine Phosphoribosylpyrophosphate, subunit 1, domain 1"/>
    <property type="match status" value="1"/>
</dbReference>
<keyword evidence="1" id="KW-0378">Hydrolase</keyword>
<dbReference type="PANTHER" id="PTHR43187">
    <property type="entry name" value="GLUTAMINE AMIDOTRANSFERASE DUG3-RELATED"/>
    <property type="match status" value="1"/>
</dbReference>
<dbReference type="RefSeq" id="WP_344030058.1">
    <property type="nucleotide sequence ID" value="NZ_BAAAJK010000059.1"/>
</dbReference>
<accession>A0ABN1YCV2</accession>
<dbReference type="HAMAP" id="MF_02036">
    <property type="entry name" value="EgtC"/>
    <property type="match status" value="1"/>
</dbReference>
<evidence type="ECO:0000259" key="2">
    <source>
        <dbReference type="PROSITE" id="PS51278"/>
    </source>
</evidence>
<dbReference type="Proteomes" id="UP001501414">
    <property type="component" value="Unassembled WGS sequence"/>
</dbReference>
<dbReference type="InterPro" id="IPR029055">
    <property type="entry name" value="Ntn_hydrolases_N"/>
</dbReference>
<evidence type="ECO:0000313" key="3">
    <source>
        <dbReference type="EMBL" id="GAA1402959.1"/>
    </source>
</evidence>
<comment type="catalytic activity">
    <reaction evidence="1">
        <text>gamma-L-glutamyl-hercynylcysteine S-oxide + H2O = S-(hercyn-2-yl)-L-cysteine S-oxide + L-glutamate</text>
        <dbReference type="Rhea" id="RHEA:42684"/>
        <dbReference type="ChEBI" id="CHEBI:15377"/>
        <dbReference type="ChEBI" id="CHEBI:29985"/>
        <dbReference type="ChEBI" id="CHEBI:82703"/>
        <dbReference type="ChEBI" id="CHEBI:82706"/>
        <dbReference type="EC" id="3.5.1.118"/>
    </reaction>
</comment>
<dbReference type="CDD" id="cd01908">
    <property type="entry name" value="YafJ"/>
    <property type="match status" value="1"/>
</dbReference>
<sequence length="253" mass="26512">MCRHLAYLGPPRTLAEILLEPEHGLLRQSYAPADMRGGGTINADGFGAGWYPAGSAAPARVRSARPLWGDTSFAALAGATSTGAALAAIRSATVGMPVVETAAAPFTDGRWLFSHNGVVRDWPGSLAGAAARLPVTDLMTLDAPTDSAVLWALVRARLRAGDDPADVLAGTCAAVDRDAPGSRLNLLLTDGATIWATAWRHALAVRGHDGATTVASEPTHEFPDWTQVPDRHLVVARPGHHDLYPLTGPRARG</sequence>
<reference evidence="3 4" key="1">
    <citation type="journal article" date="2019" name="Int. J. Syst. Evol. Microbiol.">
        <title>The Global Catalogue of Microorganisms (GCM) 10K type strain sequencing project: providing services to taxonomists for standard genome sequencing and annotation.</title>
        <authorList>
            <consortium name="The Broad Institute Genomics Platform"/>
            <consortium name="The Broad Institute Genome Sequencing Center for Infectious Disease"/>
            <person name="Wu L."/>
            <person name="Ma J."/>
        </authorList>
    </citation>
    <scope>NUCLEOTIDE SEQUENCE [LARGE SCALE GENOMIC DNA]</scope>
    <source>
        <strain evidence="3 4">JCM 11896</strain>
    </source>
</reference>
<dbReference type="NCBIfam" id="TIGR03442">
    <property type="entry name" value="ergothioneine biosynthesis protein EgtC"/>
    <property type="match status" value="1"/>
</dbReference>